<sequence>MIAIRGDLELNEIKLKKILDDPNIRMAVEEEVLQAGIVAGYASPVHQSIRILIDESIANGSNWIAGANEAGFHYTNVNLGRDFQGEGPYDLELVSAGAACPNCGSTLREARGVEVGNIFKLGTKYSSSMKATFLDENGDSKPMVMGCYGIGLGRLLSCVIEEHHDDAGIIWPMSVAPYHVYLCSVGVQPEVLEEADRLYQELTSAGIEVLYDDRDLRPGVKFNDADLLGMPIRLVVSARHLANQEIELKERHKTEAVKVSKAEIISMLRELVSEGLRS</sequence>
<dbReference type="PANTHER" id="PTHR42753">
    <property type="entry name" value="MITOCHONDRIAL RIBOSOME PROTEIN L39/PROLYL-TRNA LIGASE FAMILY MEMBER"/>
    <property type="match status" value="1"/>
</dbReference>
<evidence type="ECO:0000256" key="1">
    <source>
        <dbReference type="ARBA" id="ARBA00004496"/>
    </source>
</evidence>
<evidence type="ECO:0000256" key="5">
    <source>
        <dbReference type="ARBA" id="ARBA00022598"/>
    </source>
</evidence>
<gene>
    <name evidence="13" type="primary">proS_41</name>
    <name evidence="13" type="ORF">SDC9_150812</name>
</gene>
<dbReference type="InterPro" id="IPR045864">
    <property type="entry name" value="aa-tRNA-synth_II/BPL/LPL"/>
</dbReference>
<comment type="subunit">
    <text evidence="2">Homodimer.</text>
</comment>
<dbReference type="GO" id="GO:0005524">
    <property type="term" value="F:ATP binding"/>
    <property type="evidence" value="ECO:0007669"/>
    <property type="project" value="UniProtKB-KW"/>
</dbReference>
<dbReference type="FunFam" id="3.30.930.10:FF:000065">
    <property type="entry name" value="Proline--tRNA ligase"/>
    <property type="match status" value="1"/>
</dbReference>
<dbReference type="Pfam" id="PF03129">
    <property type="entry name" value="HGTP_anticodon"/>
    <property type="match status" value="1"/>
</dbReference>
<evidence type="ECO:0000256" key="7">
    <source>
        <dbReference type="ARBA" id="ARBA00022840"/>
    </source>
</evidence>
<protein>
    <recommendedName>
        <fullName evidence="3">Proline--tRNA ligase</fullName>
    </recommendedName>
</protein>
<comment type="subcellular location">
    <subcellularLocation>
        <location evidence="1">Cytoplasm</location>
    </subcellularLocation>
</comment>
<evidence type="ECO:0000256" key="3">
    <source>
        <dbReference type="ARBA" id="ARBA00019110"/>
    </source>
</evidence>
<evidence type="ECO:0000256" key="8">
    <source>
        <dbReference type="ARBA" id="ARBA00022917"/>
    </source>
</evidence>
<organism evidence="13">
    <name type="scientific">bioreactor metagenome</name>
    <dbReference type="NCBI Taxonomy" id="1076179"/>
    <lineage>
        <taxon>unclassified sequences</taxon>
        <taxon>metagenomes</taxon>
        <taxon>ecological metagenomes</taxon>
    </lineage>
</organism>
<dbReference type="GO" id="GO:0006433">
    <property type="term" value="P:prolyl-tRNA aminoacylation"/>
    <property type="evidence" value="ECO:0007669"/>
    <property type="project" value="TreeGrafter"/>
</dbReference>
<feature type="domain" description="YbaK/aminoacyl-tRNA synthetase-associated" evidence="12">
    <location>
        <begin position="1"/>
        <end position="79"/>
    </location>
</feature>
<dbReference type="CDD" id="cd00861">
    <property type="entry name" value="ProRS_anticodon_short"/>
    <property type="match status" value="1"/>
</dbReference>
<keyword evidence="7" id="KW-0067">ATP-binding</keyword>
<dbReference type="InterPro" id="IPR044140">
    <property type="entry name" value="ProRS_anticodon_short"/>
</dbReference>
<keyword evidence="4" id="KW-0963">Cytoplasm</keyword>
<evidence type="ECO:0000256" key="2">
    <source>
        <dbReference type="ARBA" id="ARBA00011738"/>
    </source>
</evidence>
<dbReference type="EMBL" id="VSSQ01049503">
    <property type="protein sequence ID" value="MPN03581.1"/>
    <property type="molecule type" value="Genomic_DNA"/>
</dbReference>
<dbReference type="InterPro" id="IPR036754">
    <property type="entry name" value="YbaK/aa-tRNA-synt-asso_dom_sf"/>
</dbReference>
<evidence type="ECO:0000256" key="4">
    <source>
        <dbReference type="ARBA" id="ARBA00022490"/>
    </source>
</evidence>
<dbReference type="InterPro" id="IPR004154">
    <property type="entry name" value="Anticodon-bd"/>
</dbReference>
<dbReference type="GO" id="GO:0004827">
    <property type="term" value="F:proline-tRNA ligase activity"/>
    <property type="evidence" value="ECO:0007669"/>
    <property type="project" value="TreeGrafter"/>
</dbReference>
<keyword evidence="5 13" id="KW-0436">Ligase</keyword>
<reference evidence="13" key="1">
    <citation type="submission" date="2019-08" db="EMBL/GenBank/DDBJ databases">
        <authorList>
            <person name="Kucharzyk K."/>
            <person name="Murdoch R.W."/>
            <person name="Higgins S."/>
            <person name="Loffler F."/>
        </authorList>
    </citation>
    <scope>NUCLEOTIDE SEQUENCE</scope>
</reference>
<dbReference type="InterPro" id="IPR050062">
    <property type="entry name" value="Pro-tRNA_synthetase"/>
</dbReference>
<evidence type="ECO:0000259" key="12">
    <source>
        <dbReference type="Pfam" id="PF04073"/>
    </source>
</evidence>
<name>A0A645ENJ8_9ZZZZ</name>
<evidence type="ECO:0000313" key="13">
    <source>
        <dbReference type="EMBL" id="MPN03581.1"/>
    </source>
</evidence>
<dbReference type="PANTHER" id="PTHR42753:SF2">
    <property type="entry name" value="PROLINE--TRNA LIGASE"/>
    <property type="match status" value="1"/>
</dbReference>
<proteinExistence type="predicted"/>
<keyword evidence="6" id="KW-0547">Nucleotide-binding</keyword>
<evidence type="ECO:0000259" key="11">
    <source>
        <dbReference type="Pfam" id="PF03129"/>
    </source>
</evidence>
<dbReference type="InterPro" id="IPR007214">
    <property type="entry name" value="YbaK/aa-tRNA-synth-assoc-dom"/>
</dbReference>
<evidence type="ECO:0000259" key="10">
    <source>
        <dbReference type="Pfam" id="PF00587"/>
    </source>
</evidence>
<dbReference type="SUPFAM" id="SSF55826">
    <property type="entry name" value="YbaK/ProRS associated domain"/>
    <property type="match status" value="1"/>
</dbReference>
<dbReference type="GO" id="GO:0002161">
    <property type="term" value="F:aminoacyl-tRNA deacylase activity"/>
    <property type="evidence" value="ECO:0007669"/>
    <property type="project" value="InterPro"/>
</dbReference>
<dbReference type="Gene3D" id="3.90.960.10">
    <property type="entry name" value="YbaK/aminoacyl-tRNA synthetase-associated domain"/>
    <property type="match status" value="1"/>
</dbReference>
<dbReference type="Gene3D" id="3.40.50.800">
    <property type="entry name" value="Anticodon-binding domain"/>
    <property type="match status" value="1"/>
</dbReference>
<evidence type="ECO:0000256" key="9">
    <source>
        <dbReference type="ARBA" id="ARBA00023146"/>
    </source>
</evidence>
<dbReference type="AlphaFoldDB" id="A0A645ENJ8"/>
<dbReference type="SUPFAM" id="SSF55681">
    <property type="entry name" value="Class II aaRS and biotin synthetases"/>
    <property type="match status" value="1"/>
</dbReference>
<feature type="domain" description="Aminoacyl-tRNA synthetase class II (G/ P/ S/T)" evidence="10">
    <location>
        <begin position="110"/>
        <end position="163"/>
    </location>
</feature>
<keyword evidence="9" id="KW-0030">Aminoacyl-tRNA synthetase</keyword>
<keyword evidence="8" id="KW-0648">Protein biosynthesis</keyword>
<dbReference type="InterPro" id="IPR036621">
    <property type="entry name" value="Anticodon-bd_dom_sf"/>
</dbReference>
<dbReference type="Pfam" id="PF00587">
    <property type="entry name" value="tRNA-synt_2b"/>
    <property type="match status" value="1"/>
</dbReference>
<accession>A0A645ENJ8</accession>
<dbReference type="Gene3D" id="3.30.930.10">
    <property type="entry name" value="Bira Bifunctional Protein, Domain 2"/>
    <property type="match status" value="1"/>
</dbReference>
<dbReference type="InterPro" id="IPR002314">
    <property type="entry name" value="aa-tRNA-synt_IIb"/>
</dbReference>
<dbReference type="Pfam" id="PF04073">
    <property type="entry name" value="tRNA_edit"/>
    <property type="match status" value="1"/>
</dbReference>
<dbReference type="SUPFAM" id="SSF52954">
    <property type="entry name" value="Class II aaRS ABD-related"/>
    <property type="match status" value="1"/>
</dbReference>
<evidence type="ECO:0000256" key="6">
    <source>
        <dbReference type="ARBA" id="ARBA00022741"/>
    </source>
</evidence>
<feature type="domain" description="Anticodon-binding" evidence="11">
    <location>
        <begin position="182"/>
        <end position="270"/>
    </location>
</feature>
<dbReference type="GO" id="GO:0005829">
    <property type="term" value="C:cytosol"/>
    <property type="evidence" value="ECO:0007669"/>
    <property type="project" value="TreeGrafter"/>
</dbReference>
<comment type="caution">
    <text evidence="13">The sequence shown here is derived from an EMBL/GenBank/DDBJ whole genome shotgun (WGS) entry which is preliminary data.</text>
</comment>